<dbReference type="InterPro" id="IPR051531">
    <property type="entry name" value="N-acetyltransferase"/>
</dbReference>
<comment type="similarity">
    <text evidence="3">Belongs to the acetyltransferase family. RimJ subfamily.</text>
</comment>
<dbReference type="InterPro" id="IPR016181">
    <property type="entry name" value="Acyl_CoA_acyltransferase"/>
</dbReference>
<dbReference type="Gene3D" id="3.40.630.30">
    <property type="match status" value="1"/>
</dbReference>
<name>A0ABT1JJW4_ACTCY</name>
<proteinExistence type="inferred from homology"/>
<evidence type="ECO:0000313" key="5">
    <source>
        <dbReference type="EMBL" id="MCP2332474.1"/>
    </source>
</evidence>
<keyword evidence="1" id="KW-0808">Transferase</keyword>
<evidence type="ECO:0000256" key="2">
    <source>
        <dbReference type="ARBA" id="ARBA00023315"/>
    </source>
</evidence>
<dbReference type="RefSeq" id="WP_245588677.1">
    <property type="nucleotide sequence ID" value="NZ_AUBJ02000001.1"/>
</dbReference>
<protein>
    <submittedName>
        <fullName evidence="5">Ribosomal-protein-alanine N-acetyltransferase</fullName>
    </submittedName>
</protein>
<dbReference type="PANTHER" id="PTHR43792:SF8">
    <property type="entry name" value="[RIBOSOMAL PROTEIN US5]-ALANINE N-ACETYLTRANSFERASE"/>
    <property type="match status" value="1"/>
</dbReference>
<evidence type="ECO:0000259" key="4">
    <source>
        <dbReference type="PROSITE" id="PS51186"/>
    </source>
</evidence>
<accession>A0ABT1JJW4</accession>
<dbReference type="PROSITE" id="PS51186">
    <property type="entry name" value="GNAT"/>
    <property type="match status" value="1"/>
</dbReference>
<reference evidence="5 6" key="1">
    <citation type="submission" date="2022-06" db="EMBL/GenBank/DDBJ databases">
        <title>Genomic Encyclopedia of Type Strains, Phase I: the one thousand microbial genomes (KMG-I) project.</title>
        <authorList>
            <person name="Kyrpides N."/>
        </authorList>
    </citation>
    <scope>NUCLEOTIDE SEQUENCE [LARGE SCALE GENOMIC DNA]</scope>
    <source>
        <strain evidence="5 6">DSM 43889</strain>
    </source>
</reference>
<sequence>MIVPAGAVELRPPRLRDGGAWSSIRLRDRGHLERWEPSSPERWEERNGVLAWPSQYGALRRMGRQGTALPFVIAVNGEFVGQLTIGNVIRGALCSAWVGYWVASTRVGGGVASAAVALAVDHAFHAAGLHRLEATVRPDNGPSLRVLEKVGFRREGLYRRYLNVEGGWHDHLCLAVTVEDLPRGAVHALVTQGRARLA</sequence>
<dbReference type="EMBL" id="AUBJ02000001">
    <property type="protein sequence ID" value="MCP2332474.1"/>
    <property type="molecule type" value="Genomic_DNA"/>
</dbReference>
<keyword evidence="6" id="KW-1185">Reference proteome</keyword>
<comment type="caution">
    <text evidence="5">The sequence shown here is derived from an EMBL/GenBank/DDBJ whole genome shotgun (WGS) entry which is preliminary data.</text>
</comment>
<dbReference type="Proteomes" id="UP000791080">
    <property type="component" value="Unassembled WGS sequence"/>
</dbReference>
<dbReference type="Pfam" id="PF13302">
    <property type="entry name" value="Acetyltransf_3"/>
    <property type="match status" value="1"/>
</dbReference>
<evidence type="ECO:0000313" key="6">
    <source>
        <dbReference type="Proteomes" id="UP000791080"/>
    </source>
</evidence>
<evidence type="ECO:0000256" key="3">
    <source>
        <dbReference type="ARBA" id="ARBA00038502"/>
    </source>
</evidence>
<evidence type="ECO:0000256" key="1">
    <source>
        <dbReference type="ARBA" id="ARBA00022679"/>
    </source>
</evidence>
<keyword evidence="2" id="KW-0012">Acyltransferase</keyword>
<feature type="domain" description="N-acetyltransferase" evidence="4">
    <location>
        <begin position="8"/>
        <end position="179"/>
    </location>
</feature>
<organism evidence="5 6">
    <name type="scientific">Actinoalloteichus caeruleus DSM 43889</name>
    <dbReference type="NCBI Taxonomy" id="1120930"/>
    <lineage>
        <taxon>Bacteria</taxon>
        <taxon>Bacillati</taxon>
        <taxon>Actinomycetota</taxon>
        <taxon>Actinomycetes</taxon>
        <taxon>Pseudonocardiales</taxon>
        <taxon>Pseudonocardiaceae</taxon>
        <taxon>Actinoalloteichus</taxon>
        <taxon>Actinoalloteichus cyanogriseus</taxon>
    </lineage>
</organism>
<dbReference type="PANTHER" id="PTHR43792">
    <property type="entry name" value="GNAT FAMILY, PUTATIVE (AFU_ORTHOLOGUE AFUA_3G00765)-RELATED-RELATED"/>
    <property type="match status" value="1"/>
</dbReference>
<gene>
    <name evidence="5" type="ORF">G443_002744</name>
</gene>
<dbReference type="InterPro" id="IPR000182">
    <property type="entry name" value="GNAT_dom"/>
</dbReference>
<dbReference type="SUPFAM" id="SSF55729">
    <property type="entry name" value="Acyl-CoA N-acyltransferases (Nat)"/>
    <property type="match status" value="1"/>
</dbReference>